<comment type="similarity">
    <text evidence="1">Belongs to the ATP-dependent AMP-binding enzyme family.</text>
</comment>
<dbReference type="InterPro" id="IPR042099">
    <property type="entry name" value="ANL_N_sf"/>
</dbReference>
<keyword evidence="3" id="KW-0547">Nucleotide-binding</keyword>
<name>A0A829YGN2_9GAMM</name>
<evidence type="ECO:0000256" key="1">
    <source>
        <dbReference type="ARBA" id="ARBA00006432"/>
    </source>
</evidence>
<evidence type="ECO:0000256" key="4">
    <source>
        <dbReference type="ARBA" id="ARBA00022840"/>
    </source>
</evidence>
<reference evidence="8" key="1">
    <citation type="submission" date="2020-01" db="EMBL/GenBank/DDBJ databases">
        <title>'Steroidobacter agaridevorans' sp. nov., agar-degrading bacteria isolated from rhizosphere soils.</title>
        <authorList>
            <person name="Ikenaga M."/>
            <person name="Kataoka M."/>
            <person name="Murouchi A."/>
            <person name="Katsuragi S."/>
            <person name="Sakai M."/>
        </authorList>
    </citation>
    <scope>NUCLEOTIDE SEQUENCE [LARGE SCALE GENOMIC DNA]</scope>
    <source>
        <strain evidence="8">YU21-B</strain>
    </source>
</reference>
<keyword evidence="2" id="KW-0436">Ligase</keyword>
<protein>
    <submittedName>
        <fullName evidence="7">AMP-dependent synthetase</fullName>
    </submittedName>
</protein>
<dbReference type="InterPro" id="IPR025110">
    <property type="entry name" value="AMP-bd_C"/>
</dbReference>
<dbReference type="InterPro" id="IPR000873">
    <property type="entry name" value="AMP-dep_synth/lig_dom"/>
</dbReference>
<keyword evidence="4" id="KW-0067">ATP-binding</keyword>
<dbReference type="GO" id="GO:0004321">
    <property type="term" value="F:fatty-acyl-CoA synthase activity"/>
    <property type="evidence" value="ECO:0007669"/>
    <property type="project" value="TreeGrafter"/>
</dbReference>
<evidence type="ECO:0000256" key="2">
    <source>
        <dbReference type="ARBA" id="ARBA00022598"/>
    </source>
</evidence>
<dbReference type="EMBL" id="BLJN01000004">
    <property type="protein sequence ID" value="GFE82404.1"/>
    <property type="molecule type" value="Genomic_DNA"/>
</dbReference>
<evidence type="ECO:0000313" key="8">
    <source>
        <dbReference type="Proteomes" id="UP000445000"/>
    </source>
</evidence>
<dbReference type="GO" id="GO:0016405">
    <property type="term" value="F:CoA-ligase activity"/>
    <property type="evidence" value="ECO:0007669"/>
    <property type="project" value="UniProtKB-ARBA"/>
</dbReference>
<dbReference type="GO" id="GO:0005524">
    <property type="term" value="F:ATP binding"/>
    <property type="evidence" value="ECO:0007669"/>
    <property type="project" value="UniProtKB-KW"/>
</dbReference>
<dbReference type="Gene3D" id="3.30.300.30">
    <property type="match status" value="1"/>
</dbReference>
<dbReference type="AlphaFoldDB" id="A0A829YGN2"/>
<feature type="domain" description="AMP-dependent synthetase/ligase" evidence="5">
    <location>
        <begin position="41"/>
        <end position="375"/>
    </location>
</feature>
<dbReference type="PANTHER" id="PTHR43605">
    <property type="entry name" value="ACYL-COENZYME A SYNTHETASE"/>
    <property type="match status" value="1"/>
</dbReference>
<dbReference type="InterPro" id="IPR045851">
    <property type="entry name" value="AMP-bd_C_sf"/>
</dbReference>
<evidence type="ECO:0000256" key="3">
    <source>
        <dbReference type="ARBA" id="ARBA00022741"/>
    </source>
</evidence>
<keyword evidence="8" id="KW-1185">Reference proteome</keyword>
<dbReference type="GO" id="GO:0006637">
    <property type="term" value="P:acyl-CoA metabolic process"/>
    <property type="evidence" value="ECO:0007669"/>
    <property type="project" value="TreeGrafter"/>
</dbReference>
<evidence type="ECO:0000259" key="6">
    <source>
        <dbReference type="Pfam" id="PF13193"/>
    </source>
</evidence>
<dbReference type="Pfam" id="PF13193">
    <property type="entry name" value="AMP-binding_C"/>
    <property type="match status" value="1"/>
</dbReference>
<dbReference type="FunFam" id="3.30.300.30:FF:000005">
    <property type="entry name" value="Acyl-coenzyme A synthetase ACSM5, mitochondrial"/>
    <property type="match status" value="1"/>
</dbReference>
<dbReference type="SUPFAM" id="SSF56801">
    <property type="entry name" value="Acetyl-CoA synthetase-like"/>
    <property type="match status" value="1"/>
</dbReference>
<evidence type="ECO:0000313" key="7">
    <source>
        <dbReference type="EMBL" id="GFE82404.1"/>
    </source>
</evidence>
<dbReference type="InterPro" id="IPR051087">
    <property type="entry name" value="Mitochondrial_ACSM"/>
</dbReference>
<proteinExistence type="inferred from homology"/>
<accession>A0A829YGN2</accession>
<dbReference type="GO" id="GO:0006633">
    <property type="term" value="P:fatty acid biosynthetic process"/>
    <property type="evidence" value="ECO:0007669"/>
    <property type="project" value="TreeGrafter"/>
</dbReference>
<dbReference type="PANTHER" id="PTHR43605:SF10">
    <property type="entry name" value="ACYL-COA SYNTHETASE MEDIUM CHAIN FAMILY MEMBER 3"/>
    <property type="match status" value="1"/>
</dbReference>
<dbReference type="Gene3D" id="3.40.50.12780">
    <property type="entry name" value="N-terminal domain of ligase-like"/>
    <property type="match status" value="1"/>
</dbReference>
<dbReference type="Proteomes" id="UP000445000">
    <property type="component" value="Unassembled WGS sequence"/>
</dbReference>
<sequence>MSERVSEWLALYGSPTASAAWLLCDGHDPAKVAYRIVAEDLSSHDLTYRALREDSERVAAALASLGVRPGDRVATLMGKSREYLVTLMGIWRLGAVHVPLFTAFASPAIQFRLQASGTRIIVVDPTQLPKLTELDGSPVRIITTGPATGDALNFHQLLGSFEPGFPAAVLGGDAPFIQIYTSGTTGKPKGVVVPIRALASFRAYVEFGLDLRSDDIYWCAADPGWAYGLYFGVLASFSTGTMGVLVQGGFSPAVTLAVLERYGVTNFAAAPTVYRALRASNLVRTPGMRLRCASSAGEPLTPDVNAWATSSLGIAVHDHYGQTETGMLVNNHHHQALRCPLKAGSMGSVMPGWKAAILHQDRDEPTPHGTVGRLAFELGQSPLAWFTGYRNDPEKSAEKFTRDGCWYLTGDVAQMDDEGYLYFSSRDDDVIIMAGYRIGPFEVESVLATHSAVVESAVIAAPDAVRGEVLEAFVVLRPGVSGTNELAQELQRWVKTHFAAHAYPRTVHFADSLPKTPSGKVQRFVLRERRRAELAETTPDSR</sequence>
<comment type="caution">
    <text evidence="7">The sequence shown here is derived from an EMBL/GenBank/DDBJ whole genome shotgun (WGS) entry which is preliminary data.</text>
</comment>
<feature type="domain" description="AMP-binding enzyme C-terminal" evidence="6">
    <location>
        <begin position="442"/>
        <end position="520"/>
    </location>
</feature>
<evidence type="ECO:0000259" key="5">
    <source>
        <dbReference type="Pfam" id="PF00501"/>
    </source>
</evidence>
<dbReference type="GO" id="GO:0015645">
    <property type="term" value="F:fatty acid ligase activity"/>
    <property type="evidence" value="ECO:0007669"/>
    <property type="project" value="TreeGrafter"/>
</dbReference>
<gene>
    <name evidence="7" type="ORF">GCM10011487_44040</name>
</gene>
<dbReference type="Pfam" id="PF00501">
    <property type="entry name" value="AMP-binding"/>
    <property type="match status" value="1"/>
</dbReference>
<organism evidence="7 8">
    <name type="scientific">Steroidobacter agaridevorans</name>
    <dbReference type="NCBI Taxonomy" id="2695856"/>
    <lineage>
        <taxon>Bacteria</taxon>
        <taxon>Pseudomonadati</taxon>
        <taxon>Pseudomonadota</taxon>
        <taxon>Gammaproteobacteria</taxon>
        <taxon>Steroidobacterales</taxon>
        <taxon>Steroidobacteraceae</taxon>
        <taxon>Steroidobacter</taxon>
    </lineage>
</organism>